<accession>A0A9P6KAZ4</accession>
<keyword evidence="3" id="KW-1185">Reference proteome</keyword>
<dbReference type="OrthoDB" id="2435513at2759"/>
<evidence type="ECO:0000256" key="1">
    <source>
        <dbReference type="SAM" id="MobiDB-lite"/>
    </source>
</evidence>
<proteinExistence type="predicted"/>
<gene>
    <name evidence="2" type="ORF">BGW38_005295</name>
</gene>
<sequence>MDSFTEFAIKDTHDHPDFNKMYSCFISYVGRQRSNGVTGATSKPDIERCRAEYADILLQGSISVTRKTVSAVVNKSIQIHGAQIMSGVEETARSRPRTVDEPETTETSTVASDHNSRIDGEPTSTTSLQTAPILSTVSSTSSTSPRMSKIPRPCGLSLAKASATNKRKYSVIQEPWRSLLQQLLEKIKGGDVACAEEWPLTLTGIHLKLYKFIERQLHDPLPMSKVAEKDVLVAMSGIVNTRMDQARQVFGEETVNQIKTLCLRPSISDPNQKLREVLVPLQAAYNLGGLEELLNEVEEGLGVEAKARRERTPRDPLRGRILDAVRHVVIKKPSKNMSEAELVEVWSYIMNALAGHKLTLRSGELASKATRWQRMLLQQELNHDSGSATYGRKLDLQCRSEELELNNSEFKVDGRSKEQIELHVFVSDLATKHLLRLPDSTASWKQFLSGSTLSVLLAYVEHLTDLVERIDEQGLLHEQQERIEDRRTPEREPRTLGEFTLFSPSKKRCLDVYHSSIRALQMHEDGDNEEFGGELADFLDDN</sequence>
<dbReference type="AlphaFoldDB" id="A0A9P6KAZ4"/>
<dbReference type="Proteomes" id="UP000780801">
    <property type="component" value="Unassembled WGS sequence"/>
</dbReference>
<comment type="caution">
    <text evidence="2">The sequence shown here is derived from an EMBL/GenBank/DDBJ whole genome shotgun (WGS) entry which is preliminary data.</text>
</comment>
<dbReference type="EMBL" id="JAABOA010003356">
    <property type="protein sequence ID" value="KAF9578754.1"/>
    <property type="molecule type" value="Genomic_DNA"/>
</dbReference>
<evidence type="ECO:0000313" key="2">
    <source>
        <dbReference type="EMBL" id="KAF9578754.1"/>
    </source>
</evidence>
<feature type="compositionally biased region" description="Basic and acidic residues" evidence="1">
    <location>
        <begin position="90"/>
        <end position="100"/>
    </location>
</feature>
<protein>
    <submittedName>
        <fullName evidence="2">Uncharacterized protein</fullName>
    </submittedName>
</protein>
<reference evidence="2" key="1">
    <citation type="journal article" date="2020" name="Fungal Divers.">
        <title>Resolving the Mortierellaceae phylogeny through synthesis of multi-gene phylogenetics and phylogenomics.</title>
        <authorList>
            <person name="Vandepol N."/>
            <person name="Liber J."/>
            <person name="Desiro A."/>
            <person name="Na H."/>
            <person name="Kennedy M."/>
            <person name="Barry K."/>
            <person name="Grigoriev I.V."/>
            <person name="Miller A.N."/>
            <person name="O'Donnell K."/>
            <person name="Stajich J.E."/>
            <person name="Bonito G."/>
        </authorList>
    </citation>
    <scope>NUCLEOTIDE SEQUENCE</scope>
    <source>
        <strain evidence="2">KOD1015</strain>
    </source>
</reference>
<feature type="region of interest" description="Disordered" evidence="1">
    <location>
        <begin position="88"/>
        <end position="127"/>
    </location>
</feature>
<name>A0A9P6KAZ4_9FUNG</name>
<evidence type="ECO:0000313" key="3">
    <source>
        <dbReference type="Proteomes" id="UP000780801"/>
    </source>
</evidence>
<organism evidence="2 3">
    <name type="scientific">Lunasporangiospora selenospora</name>
    <dbReference type="NCBI Taxonomy" id="979761"/>
    <lineage>
        <taxon>Eukaryota</taxon>
        <taxon>Fungi</taxon>
        <taxon>Fungi incertae sedis</taxon>
        <taxon>Mucoromycota</taxon>
        <taxon>Mortierellomycotina</taxon>
        <taxon>Mortierellomycetes</taxon>
        <taxon>Mortierellales</taxon>
        <taxon>Mortierellaceae</taxon>
        <taxon>Lunasporangiospora</taxon>
    </lineage>
</organism>